<dbReference type="Pfam" id="PF12697">
    <property type="entry name" value="Abhydrolase_6"/>
    <property type="match status" value="1"/>
</dbReference>
<evidence type="ECO:0000313" key="3">
    <source>
        <dbReference type="EMBL" id="MFC6952804.1"/>
    </source>
</evidence>
<evidence type="ECO:0000313" key="4">
    <source>
        <dbReference type="Proteomes" id="UP001596395"/>
    </source>
</evidence>
<dbReference type="InterPro" id="IPR000073">
    <property type="entry name" value="AB_hydrolase_1"/>
</dbReference>
<dbReference type="RefSeq" id="WP_336349788.1">
    <property type="nucleotide sequence ID" value="NZ_JAZAQL010000002.1"/>
</dbReference>
<proteinExistence type="predicted"/>
<protein>
    <submittedName>
        <fullName evidence="3">Alpha/beta fold hydrolase</fullName>
    </submittedName>
</protein>
<evidence type="ECO:0000259" key="2">
    <source>
        <dbReference type="Pfam" id="PF12697"/>
    </source>
</evidence>
<dbReference type="GO" id="GO:0016787">
    <property type="term" value="F:hydrolase activity"/>
    <property type="evidence" value="ECO:0007669"/>
    <property type="project" value="UniProtKB-KW"/>
</dbReference>
<dbReference type="Gene3D" id="3.40.50.1820">
    <property type="entry name" value="alpha/beta hydrolase"/>
    <property type="match status" value="1"/>
</dbReference>
<dbReference type="PANTHER" id="PTHR43798">
    <property type="entry name" value="MONOACYLGLYCEROL LIPASE"/>
    <property type="match status" value="1"/>
</dbReference>
<dbReference type="SUPFAM" id="SSF53474">
    <property type="entry name" value="alpha/beta-Hydrolases"/>
    <property type="match status" value="1"/>
</dbReference>
<name>A0ABD5VBJ1_9EURY</name>
<dbReference type="InterPro" id="IPR029058">
    <property type="entry name" value="AB_hydrolase_fold"/>
</dbReference>
<dbReference type="PRINTS" id="PR00111">
    <property type="entry name" value="ABHYDROLASE"/>
</dbReference>
<keyword evidence="1 3" id="KW-0378">Hydrolase</keyword>
<dbReference type="InterPro" id="IPR050266">
    <property type="entry name" value="AB_hydrolase_sf"/>
</dbReference>
<dbReference type="PANTHER" id="PTHR43798:SF31">
    <property type="entry name" value="AB HYDROLASE SUPERFAMILY PROTEIN YCLE"/>
    <property type="match status" value="1"/>
</dbReference>
<accession>A0ABD5VBJ1</accession>
<feature type="domain" description="AB hydrolase-1" evidence="2">
    <location>
        <begin position="25"/>
        <end position="250"/>
    </location>
</feature>
<dbReference type="Proteomes" id="UP001596395">
    <property type="component" value="Unassembled WGS sequence"/>
</dbReference>
<organism evidence="3 4">
    <name type="scientific">Halorubellus litoreus</name>
    <dbReference type="NCBI Taxonomy" id="755308"/>
    <lineage>
        <taxon>Archaea</taxon>
        <taxon>Methanobacteriati</taxon>
        <taxon>Methanobacteriota</taxon>
        <taxon>Stenosarchaea group</taxon>
        <taxon>Halobacteria</taxon>
        <taxon>Halobacteriales</taxon>
        <taxon>Halorubellaceae</taxon>
        <taxon>Halorubellus</taxon>
    </lineage>
</organism>
<reference evidence="3 4" key="1">
    <citation type="journal article" date="2019" name="Int. J. Syst. Evol. Microbiol.">
        <title>The Global Catalogue of Microorganisms (GCM) 10K type strain sequencing project: providing services to taxonomists for standard genome sequencing and annotation.</title>
        <authorList>
            <consortium name="The Broad Institute Genomics Platform"/>
            <consortium name="The Broad Institute Genome Sequencing Center for Infectious Disease"/>
            <person name="Wu L."/>
            <person name="Ma J."/>
        </authorList>
    </citation>
    <scope>NUCLEOTIDE SEQUENCE [LARGE SCALE GENOMIC DNA]</scope>
    <source>
        <strain evidence="3 4">GX26</strain>
    </source>
</reference>
<sequence length="262" mass="28230">MQTVSHQGRETAYEVFDRGGDGAPVLCVHGSGGTRAVWKSQARLGDERPVVALDLAGHGESDDVDADPGYETLAAYADDVVAVADATDARVLCGNSLGGAVVLHCLLERDDDLAVDGAVYAGTGAKLAVLEDLRDWLADDFERAVDWLHDPGRLFADPEPDLVELSKTAMLHCGQRIVERDFLTSHTFDVRDRLGEIATPGRAIVGENDALTPPRYHDYLASELGDCDVAIVEEAAHLAMLERPDGFNAALADFCERIDETE</sequence>
<gene>
    <name evidence="3" type="ORF">ACFQGB_07990</name>
</gene>
<keyword evidence="4" id="KW-1185">Reference proteome</keyword>
<evidence type="ECO:0000256" key="1">
    <source>
        <dbReference type="ARBA" id="ARBA00022801"/>
    </source>
</evidence>
<dbReference type="AlphaFoldDB" id="A0ABD5VBJ1"/>
<comment type="caution">
    <text evidence="3">The sequence shown here is derived from an EMBL/GenBank/DDBJ whole genome shotgun (WGS) entry which is preliminary data.</text>
</comment>
<dbReference type="EMBL" id="JBHSXN010000002">
    <property type="protein sequence ID" value="MFC6952804.1"/>
    <property type="molecule type" value="Genomic_DNA"/>
</dbReference>